<evidence type="ECO:0000313" key="5">
    <source>
        <dbReference type="Proteomes" id="UP000623467"/>
    </source>
</evidence>
<feature type="compositionally biased region" description="Low complexity" evidence="2">
    <location>
        <begin position="237"/>
        <end position="249"/>
    </location>
</feature>
<name>A0A8H6XRD3_9AGAR</name>
<dbReference type="Gene3D" id="1.20.120.160">
    <property type="entry name" value="HPT domain"/>
    <property type="match status" value="1"/>
</dbReference>
<dbReference type="GO" id="GO:0009927">
    <property type="term" value="F:histidine phosphotransfer kinase activity"/>
    <property type="evidence" value="ECO:0007669"/>
    <property type="project" value="InterPro"/>
</dbReference>
<dbReference type="InterPro" id="IPR008207">
    <property type="entry name" value="Sig_transdc_His_kin_Hpt_dom"/>
</dbReference>
<evidence type="ECO:0000256" key="1">
    <source>
        <dbReference type="PROSITE-ProRule" id="PRU00110"/>
    </source>
</evidence>
<protein>
    <submittedName>
        <fullName evidence="4">Histidine-phosphotransfer domain HPT domain-containing protein</fullName>
    </submittedName>
</protein>
<feature type="region of interest" description="Disordered" evidence="2">
    <location>
        <begin position="128"/>
        <end position="159"/>
    </location>
</feature>
<reference evidence="4" key="1">
    <citation type="submission" date="2020-05" db="EMBL/GenBank/DDBJ databases">
        <title>Mycena genomes resolve the evolution of fungal bioluminescence.</title>
        <authorList>
            <person name="Tsai I.J."/>
        </authorList>
    </citation>
    <scope>NUCLEOTIDE SEQUENCE</scope>
    <source>
        <strain evidence="4">160909Yilan</strain>
    </source>
</reference>
<feature type="domain" description="HPt" evidence="3">
    <location>
        <begin position="49"/>
        <end position="144"/>
    </location>
</feature>
<feature type="compositionally biased region" description="Polar residues" evidence="2">
    <location>
        <begin position="146"/>
        <end position="156"/>
    </location>
</feature>
<feature type="region of interest" description="Disordered" evidence="2">
    <location>
        <begin position="193"/>
        <end position="262"/>
    </location>
</feature>
<dbReference type="SUPFAM" id="SSF47226">
    <property type="entry name" value="Histidine-containing phosphotransfer domain, HPT domain"/>
    <property type="match status" value="1"/>
</dbReference>
<gene>
    <name evidence="4" type="ORF">MSAN_01835100</name>
</gene>
<feature type="modified residue" description="Phosphohistidine" evidence="1">
    <location>
        <position position="88"/>
    </location>
</feature>
<feature type="compositionally biased region" description="Low complexity" evidence="2">
    <location>
        <begin position="1"/>
        <end position="16"/>
    </location>
</feature>
<dbReference type="EMBL" id="JACAZH010000019">
    <property type="protein sequence ID" value="KAF7346088.1"/>
    <property type="molecule type" value="Genomic_DNA"/>
</dbReference>
<dbReference type="GO" id="GO:0043424">
    <property type="term" value="F:protein histidine kinase binding"/>
    <property type="evidence" value="ECO:0007669"/>
    <property type="project" value="InterPro"/>
</dbReference>
<comment type="caution">
    <text evidence="4">The sequence shown here is derived from an EMBL/GenBank/DDBJ whole genome shotgun (WGS) entry which is preliminary data.</text>
</comment>
<feature type="compositionally biased region" description="Polar residues" evidence="2">
    <location>
        <begin position="252"/>
        <end position="262"/>
    </location>
</feature>
<dbReference type="InterPro" id="IPR045871">
    <property type="entry name" value="AHP1-5/YPD1"/>
</dbReference>
<keyword evidence="1" id="KW-0597">Phosphoprotein</keyword>
<proteinExistence type="predicted"/>
<evidence type="ECO:0000313" key="4">
    <source>
        <dbReference type="EMBL" id="KAF7346088.1"/>
    </source>
</evidence>
<organism evidence="4 5">
    <name type="scientific">Mycena sanguinolenta</name>
    <dbReference type="NCBI Taxonomy" id="230812"/>
    <lineage>
        <taxon>Eukaryota</taxon>
        <taxon>Fungi</taxon>
        <taxon>Dikarya</taxon>
        <taxon>Basidiomycota</taxon>
        <taxon>Agaricomycotina</taxon>
        <taxon>Agaricomycetes</taxon>
        <taxon>Agaricomycetidae</taxon>
        <taxon>Agaricales</taxon>
        <taxon>Marasmiineae</taxon>
        <taxon>Mycenaceae</taxon>
        <taxon>Mycena</taxon>
    </lineage>
</organism>
<dbReference type="PROSITE" id="PS50894">
    <property type="entry name" value="HPT"/>
    <property type="match status" value="1"/>
</dbReference>
<keyword evidence="5" id="KW-1185">Reference proteome</keyword>
<dbReference type="GO" id="GO:0005737">
    <property type="term" value="C:cytoplasm"/>
    <property type="evidence" value="ECO:0007669"/>
    <property type="project" value="TreeGrafter"/>
</dbReference>
<dbReference type="AlphaFoldDB" id="A0A8H6XRD3"/>
<dbReference type="PANTHER" id="PTHR28242:SF52">
    <property type="entry name" value="PHOSPHORELAY INTERMEDIATE PROTEIN YPD1"/>
    <property type="match status" value="1"/>
</dbReference>
<feature type="region of interest" description="Disordered" evidence="2">
    <location>
        <begin position="1"/>
        <end position="23"/>
    </location>
</feature>
<dbReference type="GO" id="GO:0005634">
    <property type="term" value="C:nucleus"/>
    <property type="evidence" value="ECO:0007669"/>
    <property type="project" value="TreeGrafter"/>
</dbReference>
<dbReference type="GO" id="GO:0000160">
    <property type="term" value="P:phosphorelay signal transduction system"/>
    <property type="evidence" value="ECO:0007669"/>
    <property type="project" value="InterPro"/>
</dbReference>
<dbReference type="PANTHER" id="PTHR28242">
    <property type="entry name" value="PHOSPHORELAY INTERMEDIATE PROTEIN YPD1"/>
    <property type="match status" value="1"/>
</dbReference>
<dbReference type="Proteomes" id="UP000623467">
    <property type="component" value="Unassembled WGS sequence"/>
</dbReference>
<dbReference type="InterPro" id="IPR036641">
    <property type="entry name" value="HPT_dom_sf"/>
</dbReference>
<dbReference type="OrthoDB" id="1673781at2759"/>
<dbReference type="Pfam" id="PF01627">
    <property type="entry name" value="Hpt"/>
    <property type="match status" value="1"/>
</dbReference>
<evidence type="ECO:0000259" key="3">
    <source>
        <dbReference type="PROSITE" id="PS50894"/>
    </source>
</evidence>
<evidence type="ECO:0000256" key="2">
    <source>
        <dbReference type="SAM" id="MobiDB-lite"/>
    </source>
</evidence>
<sequence length="262" mass="27776">MSTSSASTSSSNSPSNQRDLDWRVPSALPTVDSPAFSQILELDDPDDGAHTYSKDMFELYASQAPATFKDMDRALSAADFRTLADRAHFLMGSSAALGVARVAAVCEEMERVAKARLALASEHDEPILLVPTPAPASVPARDPTRDPSTSDESQGGLSEEQALKQIAALLEVGKREYAQAERWLRGWYVEHAGAAPPPSASGVDVEEREQGAAKSTPASREGGAAGSSKAPPRPTDSDATPAPTRTTPPVKQLQTDNPPINR</sequence>
<accession>A0A8H6XRD3</accession>